<dbReference type="PRINTS" id="PR00988">
    <property type="entry name" value="URIDINKINASE"/>
</dbReference>
<dbReference type="SUPFAM" id="SSF52540">
    <property type="entry name" value="P-loop containing nucleoside triphosphate hydrolases"/>
    <property type="match status" value="1"/>
</dbReference>
<dbReference type="Gene3D" id="3.40.50.300">
    <property type="entry name" value="P-loop containing nucleotide triphosphate hydrolases"/>
    <property type="match status" value="1"/>
</dbReference>
<dbReference type="Proteomes" id="UP000215405">
    <property type="component" value="Unassembled WGS sequence"/>
</dbReference>
<dbReference type="PANTHER" id="PTHR10285">
    <property type="entry name" value="URIDINE KINASE"/>
    <property type="match status" value="1"/>
</dbReference>
<dbReference type="InterPro" id="IPR027417">
    <property type="entry name" value="P-loop_NTPase"/>
</dbReference>
<dbReference type="AlphaFoldDB" id="A0A231UWP9"/>
<evidence type="ECO:0000313" key="3">
    <source>
        <dbReference type="Proteomes" id="UP000215405"/>
    </source>
</evidence>
<reference evidence="3" key="1">
    <citation type="journal article" date="2017" name="Int. J. Syst. Evol. Microbiol.">
        <title>Notoacmeibacter marinus gen. nov., sp. nov., isolated from the gut of a limpet and proposal of Notoacmeibacteraceae fam. nov. in the order Rhizobiales of the class Alphaproteobacteria.</title>
        <authorList>
            <person name="Huang Z."/>
            <person name="Guo F."/>
            <person name="Lai Q."/>
        </authorList>
    </citation>
    <scope>NUCLEOTIDE SEQUENCE [LARGE SCALE GENOMIC DNA]</scope>
    <source>
        <strain evidence="3">XMTR2A4</strain>
    </source>
</reference>
<dbReference type="Pfam" id="PF00485">
    <property type="entry name" value="PRK"/>
    <property type="match status" value="1"/>
</dbReference>
<protein>
    <recommendedName>
        <fullName evidence="1">Phosphoribulokinase/uridine kinase domain-containing protein</fullName>
    </recommendedName>
</protein>
<evidence type="ECO:0000259" key="1">
    <source>
        <dbReference type="Pfam" id="PF00485"/>
    </source>
</evidence>
<evidence type="ECO:0000313" key="2">
    <source>
        <dbReference type="EMBL" id="OXT00314.1"/>
    </source>
</evidence>
<accession>A0A231UWP9</accession>
<feature type="domain" description="Phosphoribulokinase/uridine kinase" evidence="1">
    <location>
        <begin position="35"/>
        <end position="218"/>
    </location>
</feature>
<organism evidence="2 3">
    <name type="scientific">Notoacmeibacter marinus</name>
    <dbReference type="NCBI Taxonomy" id="1876515"/>
    <lineage>
        <taxon>Bacteria</taxon>
        <taxon>Pseudomonadati</taxon>
        <taxon>Pseudomonadota</taxon>
        <taxon>Alphaproteobacteria</taxon>
        <taxon>Hyphomicrobiales</taxon>
        <taxon>Notoacmeibacteraceae</taxon>
        <taxon>Notoacmeibacter</taxon>
    </lineage>
</organism>
<keyword evidence="3" id="KW-1185">Reference proteome</keyword>
<comment type="caution">
    <text evidence="2">The sequence shown here is derived from an EMBL/GenBank/DDBJ whole genome shotgun (WGS) entry which is preliminary data.</text>
</comment>
<dbReference type="EMBL" id="NBYO01000002">
    <property type="protein sequence ID" value="OXT00314.1"/>
    <property type="molecule type" value="Genomic_DNA"/>
</dbReference>
<name>A0A231UWP9_9HYPH</name>
<dbReference type="GO" id="GO:0005524">
    <property type="term" value="F:ATP binding"/>
    <property type="evidence" value="ECO:0007669"/>
    <property type="project" value="InterPro"/>
</dbReference>
<sequence>MPGHGVGWMPELVSDYAGLLGTITARIGVGPQPLIVAIAGPPATGKSTLAERLTEDLQLAGQTVAYCPMDGFHKTNARLDAEGLRGVKGRIDTFDGGAFVDAVARLSGEDAFWWPRYSRHRHDPVPEGTRIDGNETVYIVEGNYILSDEEPWKSVSGRFGLRIFIDAPDEVLLRRLMHRHQSGGKSAAEAKRKIEQTDLANAVAIRRTANHADLLFQGGADG</sequence>
<gene>
    <name evidence="2" type="ORF">B7H23_09200</name>
</gene>
<proteinExistence type="predicted"/>
<dbReference type="GO" id="GO:0016301">
    <property type="term" value="F:kinase activity"/>
    <property type="evidence" value="ECO:0007669"/>
    <property type="project" value="InterPro"/>
</dbReference>
<dbReference type="InterPro" id="IPR006083">
    <property type="entry name" value="PRK/URK"/>
</dbReference>